<comment type="pathway">
    <text evidence="3">Carbohydrate biosynthesis; dTDP-L-rhamnose biosynthesis.</text>
</comment>
<dbReference type="NCBIfam" id="TIGR01221">
    <property type="entry name" value="rmlC"/>
    <property type="match status" value="1"/>
</dbReference>
<feature type="site" description="Participates in a stacking interaction with the thymidine ring of dTDP-4-oxo-6-deoxyglucose" evidence="2">
    <location>
        <position position="141"/>
    </location>
</feature>
<dbReference type="InterPro" id="IPR011051">
    <property type="entry name" value="RmlC_Cupin_sf"/>
</dbReference>
<proteinExistence type="inferred from homology"/>
<evidence type="ECO:0000313" key="4">
    <source>
        <dbReference type="EMBL" id="RZD16000.1"/>
    </source>
</evidence>
<dbReference type="GO" id="GO:0008830">
    <property type="term" value="F:dTDP-4-dehydrorhamnose 3,5-epimerase activity"/>
    <property type="evidence" value="ECO:0007669"/>
    <property type="project" value="UniProtKB-UniRule"/>
</dbReference>
<reference evidence="4 5" key="1">
    <citation type="journal article" date="2019" name="ISME J.">
        <title>Insights into ecological role of a new deltaproteobacterial order Candidatus Acidulodesulfobacterales by metagenomics and metatranscriptomics.</title>
        <authorList>
            <person name="Tan S."/>
            <person name="Liu J."/>
            <person name="Fang Y."/>
            <person name="Hedlund B.P."/>
            <person name="Lian Z.H."/>
            <person name="Huang L.Y."/>
            <person name="Li J.T."/>
            <person name="Huang L.N."/>
            <person name="Li W.J."/>
            <person name="Jiang H.C."/>
            <person name="Dong H.L."/>
            <person name="Shu W.S."/>
        </authorList>
    </citation>
    <scope>NUCLEOTIDE SEQUENCE [LARGE SCALE GENOMIC DNA]</scope>
    <source>
        <strain evidence="4">AP2</strain>
    </source>
</reference>
<evidence type="ECO:0000256" key="2">
    <source>
        <dbReference type="PIRSR" id="PIRSR600888-3"/>
    </source>
</evidence>
<dbReference type="InterPro" id="IPR014710">
    <property type="entry name" value="RmlC-like_jellyroll"/>
</dbReference>
<dbReference type="GO" id="GO:0005829">
    <property type="term" value="C:cytosol"/>
    <property type="evidence" value="ECO:0007669"/>
    <property type="project" value="TreeGrafter"/>
</dbReference>
<comment type="caution">
    <text evidence="4">The sequence shown here is derived from an EMBL/GenBank/DDBJ whole genome shotgun (WGS) entry which is preliminary data.</text>
</comment>
<dbReference type="Pfam" id="PF00908">
    <property type="entry name" value="dTDP_sugar_isom"/>
    <property type="match status" value="1"/>
</dbReference>
<evidence type="ECO:0000256" key="3">
    <source>
        <dbReference type="RuleBase" id="RU364069"/>
    </source>
</evidence>
<dbReference type="GO" id="GO:0019305">
    <property type="term" value="P:dTDP-rhamnose biosynthetic process"/>
    <property type="evidence" value="ECO:0007669"/>
    <property type="project" value="UniProtKB-UniRule"/>
</dbReference>
<evidence type="ECO:0000313" key="5">
    <source>
        <dbReference type="Proteomes" id="UP000316562"/>
    </source>
</evidence>
<dbReference type="Gene3D" id="2.60.120.10">
    <property type="entry name" value="Jelly Rolls"/>
    <property type="match status" value="1"/>
</dbReference>
<comment type="subunit">
    <text evidence="3">Homodimer.</text>
</comment>
<dbReference type="SUPFAM" id="SSF51182">
    <property type="entry name" value="RmlC-like cupins"/>
    <property type="match status" value="1"/>
</dbReference>
<dbReference type="EMBL" id="SGBC01000003">
    <property type="protein sequence ID" value="RZD16000.1"/>
    <property type="molecule type" value="Genomic_DNA"/>
</dbReference>
<sequence length="186" mass="21818">MNNFIYTATKLKGLYLITPKPKTDSRGYFERLYCIEEFKEVGLKKPLCNINRSFTKQKGTIRGLHFQHPPFQEVKIIICLKGIIYDVAVDIRKNSPTFLQWHSEILDSKSRKIFLIPEGFAHGFQAMENDVELLYLHTNFYNKEYESGINCKDPMLNIQWPLNVTQVSERDKNHKFISHDFKGVDL</sequence>
<evidence type="ECO:0000256" key="1">
    <source>
        <dbReference type="PIRSR" id="PIRSR600888-1"/>
    </source>
</evidence>
<gene>
    <name evidence="4" type="primary">rfbC</name>
    <name evidence="4" type="ORF">EVJ46_07320</name>
</gene>
<feature type="active site" description="Proton donor" evidence="1">
    <location>
        <position position="135"/>
    </location>
</feature>
<dbReference type="EC" id="5.1.3.13" evidence="3"/>
<dbReference type="PANTHER" id="PTHR21047:SF2">
    <property type="entry name" value="THYMIDINE DIPHOSPHO-4-KETO-RHAMNOSE 3,5-EPIMERASE"/>
    <property type="match status" value="1"/>
</dbReference>
<comment type="function">
    <text evidence="3">Catalyzes the epimerization of the C3' and C5'positions of dTDP-6-deoxy-D-xylo-4-hexulose, forming dTDP-6-deoxy-L-lyxo-4-hexulose.</text>
</comment>
<dbReference type="PANTHER" id="PTHR21047">
    <property type="entry name" value="DTDP-6-DEOXY-D-GLUCOSE-3,5 EPIMERASE"/>
    <property type="match status" value="1"/>
</dbReference>
<protein>
    <recommendedName>
        <fullName evidence="3">dTDP-4-dehydrorhamnose 3,5-epimerase</fullName>
        <ecNumber evidence="3">5.1.3.13</ecNumber>
    </recommendedName>
    <alternativeName>
        <fullName evidence="3">Thymidine diphospho-4-keto-rhamnose 3,5-epimerase</fullName>
    </alternativeName>
</protein>
<keyword evidence="3 4" id="KW-0413">Isomerase</keyword>
<dbReference type="GO" id="GO:0000271">
    <property type="term" value="P:polysaccharide biosynthetic process"/>
    <property type="evidence" value="ECO:0007669"/>
    <property type="project" value="TreeGrafter"/>
</dbReference>
<dbReference type="UniPathway" id="UPA00124"/>
<dbReference type="Proteomes" id="UP000316562">
    <property type="component" value="Unassembled WGS sequence"/>
</dbReference>
<accession>A0A519BFF9</accession>
<name>A0A519BFF9_ACIG2</name>
<comment type="catalytic activity">
    <reaction evidence="3">
        <text>dTDP-4-dehydro-6-deoxy-alpha-D-glucose = dTDP-4-dehydro-beta-L-rhamnose</text>
        <dbReference type="Rhea" id="RHEA:16969"/>
        <dbReference type="ChEBI" id="CHEBI:57649"/>
        <dbReference type="ChEBI" id="CHEBI:62830"/>
        <dbReference type="EC" id="5.1.3.13"/>
    </reaction>
</comment>
<feature type="active site" description="Proton acceptor" evidence="1">
    <location>
        <position position="65"/>
    </location>
</feature>
<dbReference type="CDD" id="cd00438">
    <property type="entry name" value="cupin_RmlC"/>
    <property type="match status" value="1"/>
</dbReference>
<dbReference type="InterPro" id="IPR000888">
    <property type="entry name" value="RmlC-like"/>
</dbReference>
<comment type="similarity">
    <text evidence="3">Belongs to the dTDP-4-dehydrorhamnose 3,5-epimerase family.</text>
</comment>
<dbReference type="AlphaFoldDB" id="A0A519BFF9"/>
<organism evidence="4 5">
    <name type="scientific">Acididesulfobacter guangdongensis</name>
    <dbReference type="NCBI Taxonomy" id="2597225"/>
    <lineage>
        <taxon>Bacteria</taxon>
        <taxon>Deltaproteobacteria</taxon>
        <taxon>Candidatus Acidulodesulfobacterales</taxon>
        <taxon>Candidatus Acididesulfobacter</taxon>
    </lineage>
</organism>